<evidence type="ECO:0000256" key="2">
    <source>
        <dbReference type="ARBA" id="ARBA00022679"/>
    </source>
</evidence>
<dbReference type="CDD" id="cd07783">
    <property type="entry name" value="ASKHA_NBD_FGGY_SePSK_AtXK1-like"/>
    <property type="match status" value="1"/>
</dbReference>
<feature type="domain" description="Carbohydrate kinase FGGY N-terminal" evidence="4">
    <location>
        <begin position="1"/>
        <end position="236"/>
    </location>
</feature>
<dbReference type="Pfam" id="PF02782">
    <property type="entry name" value="FGGY_C"/>
    <property type="match status" value="1"/>
</dbReference>
<dbReference type="Gene3D" id="3.30.420.40">
    <property type="match status" value="2"/>
</dbReference>
<dbReference type="PANTHER" id="PTHR43095">
    <property type="entry name" value="SUGAR KINASE"/>
    <property type="match status" value="1"/>
</dbReference>
<evidence type="ECO:0000313" key="6">
    <source>
        <dbReference type="EMBL" id="GAA4311226.1"/>
    </source>
</evidence>
<dbReference type="InterPro" id="IPR018484">
    <property type="entry name" value="FGGY_N"/>
</dbReference>
<dbReference type="InterPro" id="IPR050406">
    <property type="entry name" value="FGGY_Carb_Kinase"/>
</dbReference>
<keyword evidence="7" id="KW-1185">Reference proteome</keyword>
<comment type="similarity">
    <text evidence="1">Belongs to the FGGY kinase family.</text>
</comment>
<dbReference type="GO" id="GO:0016301">
    <property type="term" value="F:kinase activity"/>
    <property type="evidence" value="ECO:0007669"/>
    <property type="project" value="UniProtKB-KW"/>
</dbReference>
<dbReference type="Proteomes" id="UP001501207">
    <property type="component" value="Unassembled WGS sequence"/>
</dbReference>
<comment type="caution">
    <text evidence="6">The sequence shown here is derived from an EMBL/GenBank/DDBJ whole genome shotgun (WGS) entry which is preliminary data.</text>
</comment>
<feature type="domain" description="Carbohydrate kinase FGGY C-terminal" evidence="5">
    <location>
        <begin position="250"/>
        <end position="424"/>
    </location>
</feature>
<dbReference type="Pfam" id="PF00370">
    <property type="entry name" value="FGGY_N"/>
    <property type="match status" value="1"/>
</dbReference>
<protein>
    <submittedName>
        <fullName evidence="6">FGGY-family carbohydrate kinase</fullName>
    </submittedName>
</protein>
<dbReference type="EMBL" id="BAABFN010000004">
    <property type="protein sequence ID" value="GAA4311226.1"/>
    <property type="molecule type" value="Genomic_DNA"/>
</dbReference>
<dbReference type="SUPFAM" id="SSF53067">
    <property type="entry name" value="Actin-like ATPase domain"/>
    <property type="match status" value="2"/>
</dbReference>
<dbReference type="RefSeq" id="WP_344978830.1">
    <property type="nucleotide sequence ID" value="NZ_BAABFN010000004.1"/>
</dbReference>
<evidence type="ECO:0000313" key="7">
    <source>
        <dbReference type="Proteomes" id="UP001501207"/>
    </source>
</evidence>
<dbReference type="PIRSF" id="PIRSF000538">
    <property type="entry name" value="GlpK"/>
    <property type="match status" value="1"/>
</dbReference>
<dbReference type="PANTHER" id="PTHR43095:SF5">
    <property type="entry name" value="XYLULOSE KINASE"/>
    <property type="match status" value="1"/>
</dbReference>
<dbReference type="InterPro" id="IPR000577">
    <property type="entry name" value="Carb_kinase_FGGY"/>
</dbReference>
<dbReference type="InterPro" id="IPR018485">
    <property type="entry name" value="FGGY_C"/>
</dbReference>
<reference evidence="7" key="1">
    <citation type="journal article" date="2019" name="Int. J. Syst. Evol. Microbiol.">
        <title>The Global Catalogue of Microorganisms (GCM) 10K type strain sequencing project: providing services to taxonomists for standard genome sequencing and annotation.</title>
        <authorList>
            <consortium name="The Broad Institute Genomics Platform"/>
            <consortium name="The Broad Institute Genome Sequencing Center for Infectious Disease"/>
            <person name="Wu L."/>
            <person name="Ma J."/>
        </authorList>
    </citation>
    <scope>NUCLEOTIDE SEQUENCE [LARGE SCALE GENOMIC DNA]</scope>
    <source>
        <strain evidence="7">JCM 17664</strain>
    </source>
</reference>
<evidence type="ECO:0000256" key="3">
    <source>
        <dbReference type="ARBA" id="ARBA00022777"/>
    </source>
</evidence>
<dbReference type="InterPro" id="IPR043129">
    <property type="entry name" value="ATPase_NBD"/>
</dbReference>
<evidence type="ECO:0000256" key="1">
    <source>
        <dbReference type="ARBA" id="ARBA00009156"/>
    </source>
</evidence>
<sequence length="472" mass="51452">MDIGTQGARVVLTDAEGKVAGSREEAFPLNAGSREEQSPRHWWEASLRCLEALVAEVKGHVNLQDIRALAVTSTSGTVIPLDAQHEPLHPAIMYSDKRSVQEAQICRSMAERYHPDGYTGFNTSSGLPKMLWWQNAHPETVPRLRSWAHAADYITGRISGRWGITDYTNALKSGYDLRRLEWPAYLWEQLPLQRSWLPEVVPSGTPVGTIDAALAAHLGLPGTLTVTAGVTDGCASQMASGAVSPGDWNTTIGTTLVIKGVTRKEIRDPEGVWYSHRHPDGYWMPGGASNTGADWISTGFGNKLPSAEELAGVTLPTGELAYPLQQEGERFPFQAPSAKGFFPESLSPLLHFVAGMEGVAYLERYAYERVAALSGEAVKAVYTAGGGSNSPVWLQIRSQVLNLPLYKMEQVSGAAGGAILAASRTHFGSLQEAAKAMTRVEKVIRPEPGPAEAYDKNYRRFVKRLQEKGYIH</sequence>
<name>A0ABP8FUN2_9BACT</name>
<organism evidence="6 7">
    <name type="scientific">Compostibacter hankyongensis</name>
    <dbReference type="NCBI Taxonomy" id="1007089"/>
    <lineage>
        <taxon>Bacteria</taxon>
        <taxon>Pseudomonadati</taxon>
        <taxon>Bacteroidota</taxon>
        <taxon>Chitinophagia</taxon>
        <taxon>Chitinophagales</taxon>
        <taxon>Chitinophagaceae</taxon>
        <taxon>Compostibacter</taxon>
    </lineage>
</organism>
<accession>A0ABP8FUN2</accession>
<evidence type="ECO:0000259" key="5">
    <source>
        <dbReference type="Pfam" id="PF02782"/>
    </source>
</evidence>
<keyword evidence="2" id="KW-0808">Transferase</keyword>
<keyword evidence="3 6" id="KW-0418">Kinase</keyword>
<gene>
    <name evidence="6" type="ORF">GCM10023143_20220</name>
</gene>
<proteinExistence type="inferred from homology"/>
<evidence type="ECO:0000259" key="4">
    <source>
        <dbReference type="Pfam" id="PF00370"/>
    </source>
</evidence>